<gene>
    <name evidence="3" type="ORF">HNQ68_003355</name>
</gene>
<dbReference type="AlphaFoldDB" id="A0A7W8ERR6"/>
<dbReference type="SMART" id="SM00507">
    <property type="entry name" value="HNHc"/>
    <property type="match status" value="1"/>
</dbReference>
<dbReference type="RefSeq" id="WP_151157917.1">
    <property type="nucleotide sequence ID" value="NZ_JACHIL010000007.1"/>
</dbReference>
<dbReference type="Proteomes" id="UP000531231">
    <property type="component" value="Unassembled WGS sequence"/>
</dbReference>
<comment type="caution">
    <text evidence="3">The sequence shown here is derived from an EMBL/GenBank/DDBJ whole genome shotgun (WGS) entry which is preliminary data.</text>
</comment>
<dbReference type="CDD" id="cd00085">
    <property type="entry name" value="HNHc"/>
    <property type="match status" value="1"/>
</dbReference>
<dbReference type="GO" id="GO:0003676">
    <property type="term" value="F:nucleic acid binding"/>
    <property type="evidence" value="ECO:0007669"/>
    <property type="project" value="InterPro"/>
</dbReference>
<dbReference type="Gene3D" id="1.10.30.50">
    <property type="match status" value="1"/>
</dbReference>
<evidence type="ECO:0000313" key="4">
    <source>
        <dbReference type="Proteomes" id="UP000531231"/>
    </source>
</evidence>
<dbReference type="GO" id="GO:0004519">
    <property type="term" value="F:endonuclease activity"/>
    <property type="evidence" value="ECO:0007669"/>
    <property type="project" value="UniProtKB-KW"/>
</dbReference>
<dbReference type="InterPro" id="IPR003615">
    <property type="entry name" value="HNH_nuc"/>
</dbReference>
<reference evidence="3 4" key="1">
    <citation type="submission" date="2020-08" db="EMBL/GenBank/DDBJ databases">
        <title>Genomic Encyclopedia of Type Strains, Phase IV (KMG-IV): sequencing the most valuable type-strain genomes for metagenomic binning, comparative biology and taxonomic classification.</title>
        <authorList>
            <person name="Goeker M."/>
        </authorList>
    </citation>
    <scope>NUCLEOTIDE SEQUENCE [LARGE SCALE GENOMIC DNA]</scope>
    <source>
        <strain evidence="3 4">DSM 25620</strain>
    </source>
</reference>
<feature type="domain" description="HNH nuclease" evidence="2">
    <location>
        <begin position="20"/>
        <end position="75"/>
    </location>
</feature>
<organism evidence="3 4">
    <name type="scientific">Pseudochrobactrum saccharolyticum</name>
    <dbReference type="NCBI Taxonomy" id="354352"/>
    <lineage>
        <taxon>Bacteria</taxon>
        <taxon>Pseudomonadati</taxon>
        <taxon>Pseudomonadota</taxon>
        <taxon>Alphaproteobacteria</taxon>
        <taxon>Hyphomicrobiales</taxon>
        <taxon>Brucellaceae</taxon>
        <taxon>Pseudochrobactrum</taxon>
    </lineage>
</organism>
<dbReference type="InterPro" id="IPR002711">
    <property type="entry name" value="HNH"/>
</dbReference>
<dbReference type="GO" id="GO:0008270">
    <property type="term" value="F:zinc ion binding"/>
    <property type="evidence" value="ECO:0007669"/>
    <property type="project" value="InterPro"/>
</dbReference>
<keyword evidence="3" id="KW-0378">Hydrolase</keyword>
<keyword evidence="3" id="KW-0255">Endonuclease</keyword>
<protein>
    <submittedName>
        <fullName evidence="3">5-methylcytosine-specific restriction endonuclease McrA</fullName>
    </submittedName>
</protein>
<name>A0A7W8ERR6_9HYPH</name>
<accession>A0A7W8ERR6</accession>
<evidence type="ECO:0000256" key="1">
    <source>
        <dbReference type="SAM" id="MobiDB-lite"/>
    </source>
</evidence>
<evidence type="ECO:0000313" key="3">
    <source>
        <dbReference type="EMBL" id="MBB5092792.1"/>
    </source>
</evidence>
<keyword evidence="4" id="KW-1185">Reference proteome</keyword>
<dbReference type="Pfam" id="PF01844">
    <property type="entry name" value="HNH"/>
    <property type="match status" value="1"/>
</dbReference>
<evidence type="ECO:0000259" key="2">
    <source>
        <dbReference type="SMART" id="SM00507"/>
    </source>
</evidence>
<proteinExistence type="predicted"/>
<feature type="region of interest" description="Disordered" evidence="1">
    <location>
        <begin position="90"/>
        <end position="114"/>
    </location>
</feature>
<sequence length="136" mass="15352">MARTVKEWIGKTDDTKIPPRVSQRVFDRAAGICHCCKLPIKAPFETWDADHRIALINGGENRESNLAPAHSHCHIKKTRQDVAEKAKVASVRGKHIGAKRPSSMLSGKKHPKPPLTKIVQKRRSLYEPIHPQVRMQ</sequence>
<dbReference type="EMBL" id="JACHIL010000007">
    <property type="protein sequence ID" value="MBB5092792.1"/>
    <property type="molecule type" value="Genomic_DNA"/>
</dbReference>
<keyword evidence="3" id="KW-0540">Nuclease</keyword>